<evidence type="ECO:0000259" key="7">
    <source>
        <dbReference type="Pfam" id="PF01555"/>
    </source>
</evidence>
<evidence type="ECO:0000256" key="5">
    <source>
        <dbReference type="ARBA" id="ARBA00022691"/>
    </source>
</evidence>
<comment type="caution">
    <text evidence="8">The sequence shown here is derived from an EMBL/GenBank/DDBJ whole genome shotgun (WGS) entry which is preliminary data.</text>
</comment>
<dbReference type="GO" id="GO:0008170">
    <property type="term" value="F:N-methyltransferase activity"/>
    <property type="evidence" value="ECO:0007669"/>
    <property type="project" value="InterPro"/>
</dbReference>
<evidence type="ECO:0000256" key="3">
    <source>
        <dbReference type="ARBA" id="ARBA00022603"/>
    </source>
</evidence>
<evidence type="ECO:0000256" key="4">
    <source>
        <dbReference type="ARBA" id="ARBA00022679"/>
    </source>
</evidence>
<dbReference type="GO" id="GO:0009307">
    <property type="term" value="P:DNA restriction-modification system"/>
    <property type="evidence" value="ECO:0007669"/>
    <property type="project" value="InterPro"/>
</dbReference>
<dbReference type="InterPro" id="IPR001091">
    <property type="entry name" value="RM_Methyltransferase"/>
</dbReference>
<dbReference type="EC" id="2.1.1.72" evidence="2"/>
<dbReference type="Gene3D" id="3.40.50.150">
    <property type="entry name" value="Vaccinia Virus protein VP39"/>
    <property type="match status" value="2"/>
</dbReference>
<evidence type="ECO:0000313" key="9">
    <source>
        <dbReference type="Proteomes" id="UP000610373"/>
    </source>
</evidence>
<dbReference type="GO" id="GO:0003677">
    <property type="term" value="F:DNA binding"/>
    <property type="evidence" value="ECO:0007669"/>
    <property type="project" value="InterPro"/>
</dbReference>
<evidence type="ECO:0000256" key="6">
    <source>
        <dbReference type="ARBA" id="ARBA00047942"/>
    </source>
</evidence>
<dbReference type="PRINTS" id="PR00508">
    <property type="entry name" value="S21N4MTFRASE"/>
</dbReference>
<organism evidence="8 9">
    <name type="scientific">Candidatus Argoarchaeum ethanivorans</name>
    <dbReference type="NCBI Taxonomy" id="2608793"/>
    <lineage>
        <taxon>Archaea</taxon>
        <taxon>Methanobacteriati</taxon>
        <taxon>Methanobacteriota</taxon>
        <taxon>Stenosarchaea group</taxon>
        <taxon>Methanomicrobia</taxon>
        <taxon>Methanosarcinales</taxon>
        <taxon>Methanosarcinales incertae sedis</taxon>
        <taxon>GOM Arc I cluster</taxon>
        <taxon>Candidatus Argoarchaeum</taxon>
    </lineage>
</organism>
<feature type="domain" description="DNA methylase N-4/N-6" evidence="7">
    <location>
        <begin position="493"/>
        <end position="649"/>
    </location>
</feature>
<reference evidence="8" key="1">
    <citation type="submission" date="2020-10" db="EMBL/GenBank/DDBJ databases">
        <authorList>
            <person name="Hahn C.J."/>
            <person name="Laso-Perez R."/>
            <person name="Vulcano F."/>
            <person name="Vaziourakis K.-M."/>
            <person name="Stokke R."/>
            <person name="Steen I.H."/>
            <person name="Teske A."/>
            <person name="Boetius A."/>
            <person name="Liebeke M."/>
            <person name="Amann R."/>
            <person name="Knittel K."/>
        </authorList>
    </citation>
    <scope>NUCLEOTIDE SEQUENCE</scope>
    <source>
        <strain evidence="8">Gfbio:e3339647-f889-4370-9287-4fb5cb688e4c:AG392O15_GoMArc1</strain>
    </source>
</reference>
<dbReference type="InterPro" id="IPR002941">
    <property type="entry name" value="DNA_methylase_N4/N6"/>
</dbReference>
<comment type="catalytic activity">
    <reaction evidence="6">
        <text>a 2'-deoxyadenosine in DNA + S-adenosyl-L-methionine = an N(6)-methyl-2'-deoxyadenosine in DNA + S-adenosyl-L-homocysteine + H(+)</text>
        <dbReference type="Rhea" id="RHEA:15197"/>
        <dbReference type="Rhea" id="RHEA-COMP:12418"/>
        <dbReference type="Rhea" id="RHEA-COMP:12419"/>
        <dbReference type="ChEBI" id="CHEBI:15378"/>
        <dbReference type="ChEBI" id="CHEBI:57856"/>
        <dbReference type="ChEBI" id="CHEBI:59789"/>
        <dbReference type="ChEBI" id="CHEBI:90615"/>
        <dbReference type="ChEBI" id="CHEBI:90616"/>
        <dbReference type="EC" id="2.1.1.72"/>
    </reaction>
</comment>
<evidence type="ECO:0000256" key="1">
    <source>
        <dbReference type="ARBA" id="ARBA00006594"/>
    </source>
</evidence>
<dbReference type="GO" id="GO:0009007">
    <property type="term" value="F:site-specific DNA-methyltransferase (adenine-specific) activity"/>
    <property type="evidence" value="ECO:0007669"/>
    <property type="project" value="UniProtKB-EC"/>
</dbReference>
<dbReference type="InterPro" id="IPR002052">
    <property type="entry name" value="DNA_methylase_N6_adenine_CS"/>
</dbReference>
<proteinExistence type="inferred from homology"/>
<accession>A0A811TAE9</accession>
<dbReference type="SUPFAM" id="SSF53335">
    <property type="entry name" value="S-adenosyl-L-methionine-dependent methyltransferases"/>
    <property type="match status" value="3"/>
</dbReference>
<keyword evidence="3 8" id="KW-0489">Methyltransferase</keyword>
<dbReference type="InterPro" id="IPR029063">
    <property type="entry name" value="SAM-dependent_MTases_sf"/>
</dbReference>
<dbReference type="GO" id="GO:0032259">
    <property type="term" value="P:methylation"/>
    <property type="evidence" value="ECO:0007669"/>
    <property type="project" value="UniProtKB-KW"/>
</dbReference>
<dbReference type="AlphaFoldDB" id="A0A811TAE9"/>
<dbReference type="Pfam" id="PF02086">
    <property type="entry name" value="MethyltransfD12"/>
    <property type="match status" value="1"/>
</dbReference>
<dbReference type="Pfam" id="PF01555">
    <property type="entry name" value="N6_N4_Mtase"/>
    <property type="match status" value="1"/>
</dbReference>
<sequence>MGIEENFPIDALGEIASIEANSREYTRPIYSLHKWWAKRFGTVFRGIGLSVLEDSNESILTMSDGYISPSYSTYLQKHDFSDKVVLDPFMGGGTTLVELSRFNTRLIGCDINPVAWWTTKKELDPFDEKKFMEEFKKLENTVGNRIKEYYKTTCECGNKAEIINNLWYKKVRCINCNKKLFLFKDCFMATQRIDRPQVICPRCHETFKINSSEDMAICPSCNLEFNPKKGNVDKGSYICDCGQKYSIMKSSQKSGKILDAELLAVEYYCKVCKAKKYKKASQEDKHNFVKAKDDFLSSKFKDSIPNQRIPAGEKTKDLINYQYKYFYEMFNERQLLCISLLIDKIKRIPDQNIKEYLFTALSASLEYSNTFAKYTPSRRQTVNLFAHHAYISPANFSEINIWGVIDKDRKNNKLIGNGSFTAFTQKILKGKKYGNKPYEKYITRANKLKKIFINDEKICAKIVRRYDDFIKGVGNCLLLCTTSENLPIENKSVDAIITDPPYFDNVMYSELADYFYVWLKKMLENDYDEFKPELTPKLNEIIVNKYQDKDEKFFINGLTNIFKECHRVLKDDGIMVFTYHHKETQAWGSVLKGVLNSAFVITSIYPIRSEPITSIHIKNKDSIEYDTIIVCKKKEEQREITLIEFEEELYLKTKKILSVEIAKYPNLSDGDISVIVFGKCLEIYSKYYPNITSNGEPVSVDTATDKVWEIIEQLSETDYLPPELDPITRAFTLNLFEPGGISYNELNKRLRQRGIDISELDAEGLIAGPKNAKRPADQFSRKTYIEGKLSKDGEMLDIDKVQYLYILYTTDKNPSEWLRKWRTPELEQLCKILAEKTGDSRYANVMELTLDMF</sequence>
<protein>
    <recommendedName>
        <fullName evidence="2">site-specific DNA-methyltransferase (adenine-specific)</fullName>
        <ecNumber evidence="2">2.1.1.72</ecNumber>
    </recommendedName>
</protein>
<dbReference type="EMBL" id="CAJHIO010000017">
    <property type="protein sequence ID" value="CAD6492700.1"/>
    <property type="molecule type" value="Genomic_DNA"/>
</dbReference>
<gene>
    <name evidence="8" type="ORF">CHKLHMKO_00328</name>
</gene>
<keyword evidence="5" id="KW-0949">S-adenosyl-L-methionine</keyword>
<dbReference type="InterPro" id="IPR012327">
    <property type="entry name" value="MeTrfase_D12"/>
</dbReference>
<keyword evidence="4" id="KW-0808">Transferase</keyword>
<name>A0A811TAE9_9EURY</name>
<comment type="similarity">
    <text evidence="1">Belongs to the N(4)/N(6)-methyltransferase family.</text>
</comment>
<evidence type="ECO:0000313" key="8">
    <source>
        <dbReference type="EMBL" id="CAD6492700.1"/>
    </source>
</evidence>
<dbReference type="PROSITE" id="PS00092">
    <property type="entry name" value="N6_MTASE"/>
    <property type="match status" value="1"/>
</dbReference>
<dbReference type="Proteomes" id="UP000610373">
    <property type="component" value="Unassembled WGS sequence"/>
</dbReference>
<evidence type="ECO:0000256" key="2">
    <source>
        <dbReference type="ARBA" id="ARBA00011900"/>
    </source>
</evidence>